<comment type="catalytic activity">
    <reaction evidence="10">
        <text>fluoride(in) = fluoride(out)</text>
        <dbReference type="Rhea" id="RHEA:76159"/>
        <dbReference type="ChEBI" id="CHEBI:17051"/>
    </reaction>
    <physiologicalReaction direction="left-to-right" evidence="10">
        <dbReference type="Rhea" id="RHEA:76160"/>
    </physiologicalReaction>
</comment>
<keyword evidence="5 11" id="KW-1133">Transmembrane helix</keyword>
<comment type="function">
    <text evidence="11">Fluoride-specific ion channel. Important for reducing fluoride concentration in the cell, thus reducing its toxicity.</text>
</comment>
<comment type="activity regulation">
    <text evidence="11">Na(+) is not transported, but it plays an essential structural role and its presence is essential for fluoride channel function.</text>
</comment>
<evidence type="ECO:0000256" key="9">
    <source>
        <dbReference type="ARBA" id="ARBA00035120"/>
    </source>
</evidence>
<evidence type="ECO:0000256" key="10">
    <source>
        <dbReference type="ARBA" id="ARBA00035585"/>
    </source>
</evidence>
<evidence type="ECO:0000256" key="5">
    <source>
        <dbReference type="ARBA" id="ARBA00022989"/>
    </source>
</evidence>
<evidence type="ECO:0000256" key="3">
    <source>
        <dbReference type="ARBA" id="ARBA00022519"/>
    </source>
</evidence>
<feature type="transmembrane region" description="Helical" evidence="11">
    <location>
        <begin position="70"/>
        <end position="88"/>
    </location>
</feature>
<dbReference type="AlphaFoldDB" id="A0A7X0H7Y3"/>
<dbReference type="InterPro" id="IPR003691">
    <property type="entry name" value="FluC"/>
</dbReference>
<evidence type="ECO:0000256" key="7">
    <source>
        <dbReference type="ARBA" id="ARBA00023136"/>
    </source>
</evidence>
<evidence type="ECO:0000256" key="2">
    <source>
        <dbReference type="ARBA" id="ARBA00022475"/>
    </source>
</evidence>
<evidence type="ECO:0000256" key="6">
    <source>
        <dbReference type="ARBA" id="ARBA00023065"/>
    </source>
</evidence>
<evidence type="ECO:0000256" key="8">
    <source>
        <dbReference type="ARBA" id="ARBA00023303"/>
    </source>
</evidence>
<evidence type="ECO:0000313" key="13">
    <source>
        <dbReference type="Proteomes" id="UP000541810"/>
    </source>
</evidence>
<evidence type="ECO:0000256" key="4">
    <source>
        <dbReference type="ARBA" id="ARBA00022692"/>
    </source>
</evidence>
<accession>A0A7X0H7Y3</accession>
<dbReference type="RefSeq" id="WP_184678417.1">
    <property type="nucleotide sequence ID" value="NZ_JACHGY010000001.1"/>
</dbReference>
<keyword evidence="4 11" id="KW-0812">Transmembrane</keyword>
<keyword evidence="2 11" id="KW-1003">Cell membrane</keyword>
<keyword evidence="11" id="KW-0479">Metal-binding</keyword>
<comment type="subcellular location">
    <subcellularLocation>
        <location evidence="1 11">Cell membrane</location>
        <topology evidence="1 11">Multi-pass membrane protein</topology>
    </subcellularLocation>
</comment>
<dbReference type="GO" id="GO:0140114">
    <property type="term" value="P:cellular detoxification of fluoride"/>
    <property type="evidence" value="ECO:0007669"/>
    <property type="project" value="UniProtKB-UniRule"/>
</dbReference>
<organism evidence="12 13">
    <name type="scientific">Algisphaera agarilytica</name>
    <dbReference type="NCBI Taxonomy" id="1385975"/>
    <lineage>
        <taxon>Bacteria</taxon>
        <taxon>Pseudomonadati</taxon>
        <taxon>Planctomycetota</taxon>
        <taxon>Phycisphaerae</taxon>
        <taxon>Phycisphaerales</taxon>
        <taxon>Phycisphaeraceae</taxon>
        <taxon>Algisphaera</taxon>
    </lineage>
</organism>
<dbReference type="GO" id="GO:0046872">
    <property type="term" value="F:metal ion binding"/>
    <property type="evidence" value="ECO:0007669"/>
    <property type="project" value="UniProtKB-KW"/>
</dbReference>
<feature type="binding site" evidence="11">
    <location>
        <position position="78"/>
    </location>
    <ligand>
        <name>Na(+)</name>
        <dbReference type="ChEBI" id="CHEBI:29101"/>
        <note>structural</note>
    </ligand>
</feature>
<keyword evidence="6 11" id="KW-0406">Ion transport</keyword>
<dbReference type="HAMAP" id="MF_00454">
    <property type="entry name" value="FluC"/>
    <property type="match status" value="1"/>
</dbReference>
<evidence type="ECO:0000256" key="1">
    <source>
        <dbReference type="ARBA" id="ARBA00004651"/>
    </source>
</evidence>
<dbReference type="Proteomes" id="UP000541810">
    <property type="component" value="Unassembled WGS sequence"/>
</dbReference>
<evidence type="ECO:0000256" key="11">
    <source>
        <dbReference type="HAMAP-Rule" id="MF_00454"/>
    </source>
</evidence>
<proteinExistence type="inferred from homology"/>
<dbReference type="GO" id="GO:0062054">
    <property type="term" value="F:fluoride channel activity"/>
    <property type="evidence" value="ECO:0007669"/>
    <property type="project" value="UniProtKB-UniRule"/>
</dbReference>
<name>A0A7X0H7Y3_9BACT</name>
<dbReference type="Pfam" id="PF02537">
    <property type="entry name" value="CRCB"/>
    <property type="match status" value="1"/>
</dbReference>
<comment type="caution">
    <text evidence="12">The sequence shown here is derived from an EMBL/GenBank/DDBJ whole genome shotgun (WGS) entry which is preliminary data.</text>
</comment>
<dbReference type="PANTHER" id="PTHR28259:SF1">
    <property type="entry name" value="FLUORIDE EXPORT PROTEIN 1-RELATED"/>
    <property type="match status" value="1"/>
</dbReference>
<dbReference type="GO" id="GO:0005886">
    <property type="term" value="C:plasma membrane"/>
    <property type="evidence" value="ECO:0007669"/>
    <property type="project" value="UniProtKB-SubCell"/>
</dbReference>
<feature type="transmembrane region" description="Helical" evidence="11">
    <location>
        <begin position="41"/>
        <end position="58"/>
    </location>
</feature>
<feature type="binding site" evidence="11">
    <location>
        <position position="81"/>
    </location>
    <ligand>
        <name>Na(+)</name>
        <dbReference type="ChEBI" id="CHEBI:29101"/>
        <note>structural</note>
    </ligand>
</feature>
<keyword evidence="13" id="KW-1185">Reference proteome</keyword>
<feature type="transmembrane region" description="Helical" evidence="11">
    <location>
        <begin position="108"/>
        <end position="128"/>
    </location>
</feature>
<evidence type="ECO:0000313" key="12">
    <source>
        <dbReference type="EMBL" id="MBB6430924.1"/>
    </source>
</evidence>
<sequence length="136" mass="13993">MSRLWPILLLALGGALGTLARVGLAAAVNKLHGGPWPWGTFAANAVGCFLFGILFTVIDKNHPLGPLASLALIAGFCGAFTTFSTFAFDTTHLAQGNTFAGSNALHALGNLLLHNVVGITLLFAGLALGHRIASNS</sequence>
<keyword evidence="11" id="KW-0813">Transport</keyword>
<keyword evidence="7 11" id="KW-0472">Membrane</keyword>
<keyword evidence="11" id="KW-0915">Sodium</keyword>
<dbReference type="PANTHER" id="PTHR28259">
    <property type="entry name" value="FLUORIDE EXPORT PROTEIN 1-RELATED"/>
    <property type="match status" value="1"/>
</dbReference>
<protein>
    <recommendedName>
        <fullName evidence="11">Fluoride-specific ion channel FluC</fullName>
    </recommendedName>
</protein>
<reference evidence="12 13" key="1">
    <citation type="submission" date="2020-08" db="EMBL/GenBank/DDBJ databases">
        <title>Genomic Encyclopedia of Type Strains, Phase IV (KMG-IV): sequencing the most valuable type-strain genomes for metagenomic binning, comparative biology and taxonomic classification.</title>
        <authorList>
            <person name="Goeker M."/>
        </authorList>
    </citation>
    <scope>NUCLEOTIDE SEQUENCE [LARGE SCALE GENOMIC DNA]</scope>
    <source>
        <strain evidence="12 13">DSM 103725</strain>
    </source>
</reference>
<keyword evidence="3" id="KW-0997">Cell inner membrane</keyword>
<gene>
    <name evidence="11" type="primary">fluC</name>
    <name evidence="11" type="synonym">crcB</name>
    <name evidence="12" type="ORF">HNQ40_002730</name>
</gene>
<comment type="similarity">
    <text evidence="9 11">Belongs to the fluoride channel Fluc/FEX (TC 1.A.43) family.</text>
</comment>
<keyword evidence="8 11" id="KW-0407">Ion channel</keyword>
<dbReference type="EMBL" id="JACHGY010000001">
    <property type="protein sequence ID" value="MBB6430924.1"/>
    <property type="molecule type" value="Genomic_DNA"/>
</dbReference>